<organism evidence="9 10">
    <name type="scientific">Salinithrix halophila</name>
    <dbReference type="NCBI Taxonomy" id="1485204"/>
    <lineage>
        <taxon>Bacteria</taxon>
        <taxon>Bacillati</taxon>
        <taxon>Bacillota</taxon>
        <taxon>Bacilli</taxon>
        <taxon>Bacillales</taxon>
        <taxon>Thermoactinomycetaceae</taxon>
        <taxon>Salinithrix</taxon>
    </lineage>
</organism>
<comment type="subcellular location">
    <subcellularLocation>
        <location evidence="1">Cell membrane</location>
        <topology evidence="1">Multi-pass membrane protein</topology>
    </subcellularLocation>
</comment>
<evidence type="ECO:0000313" key="9">
    <source>
        <dbReference type="EMBL" id="MFC4077146.1"/>
    </source>
</evidence>
<proteinExistence type="inferred from homology"/>
<evidence type="ECO:0000313" key="10">
    <source>
        <dbReference type="Proteomes" id="UP001595843"/>
    </source>
</evidence>
<accession>A0ABV8JEF6</accession>
<evidence type="ECO:0000256" key="4">
    <source>
        <dbReference type="ARBA" id="ARBA00022475"/>
    </source>
</evidence>
<evidence type="ECO:0000256" key="3">
    <source>
        <dbReference type="ARBA" id="ARBA00022448"/>
    </source>
</evidence>
<feature type="transmembrane region" description="Helical" evidence="8">
    <location>
        <begin position="29"/>
        <end position="54"/>
    </location>
</feature>
<feature type="transmembrane region" description="Helical" evidence="8">
    <location>
        <begin position="314"/>
        <end position="341"/>
    </location>
</feature>
<feature type="transmembrane region" description="Helical" evidence="8">
    <location>
        <begin position="66"/>
        <end position="89"/>
    </location>
</feature>
<keyword evidence="4" id="KW-1003">Cell membrane</keyword>
<evidence type="ECO:0000256" key="1">
    <source>
        <dbReference type="ARBA" id="ARBA00004651"/>
    </source>
</evidence>
<dbReference type="Proteomes" id="UP001595843">
    <property type="component" value="Unassembled WGS sequence"/>
</dbReference>
<keyword evidence="6 8" id="KW-1133">Transmembrane helix</keyword>
<feature type="transmembrane region" description="Helical" evidence="8">
    <location>
        <begin position="7"/>
        <end position="23"/>
    </location>
</feature>
<dbReference type="RefSeq" id="WP_380704706.1">
    <property type="nucleotide sequence ID" value="NZ_JBHSAP010000009.1"/>
</dbReference>
<keyword evidence="5 8" id="KW-0812">Transmembrane</keyword>
<keyword evidence="7 8" id="KW-0472">Membrane</keyword>
<sequence>MPQTKAFRFGYAILLIFLIIFLGTKIDFIFQPLVVLVQTLFFPFLFAGILYYLFRPVVNALERRKVPRVLSILLIYLLFIGLVTLAVFLGGPPLSKQVTELVEKVPDLIDNLKVQLQNLQKNPYVNNYQEQFSLEKTTSQFTQYLSDSFTSIVTNIANFIGIITGIVIVFVTVPFILFYMLKEGEKAPQQVLRLLPSSQRMEGQKILTDMDKAVSSYIQGQVLVSFCVGVLIYIGYLVIGLDYSLLLALIAMLTNIIPFIGPLIGTIPAVIVALIGSPLMVLKVLLVVIIAQQVESNFISPQVMGRTLNIHPLTIILLLLVAGSLGGFLGLLLAVPTYAILKVIVSHTYRLIRLRYHNKRQALKPED</sequence>
<dbReference type="InterPro" id="IPR002549">
    <property type="entry name" value="AI-2E-like"/>
</dbReference>
<name>A0ABV8JEF6_9BACL</name>
<feature type="transmembrane region" description="Helical" evidence="8">
    <location>
        <begin position="271"/>
        <end position="294"/>
    </location>
</feature>
<keyword evidence="10" id="KW-1185">Reference proteome</keyword>
<dbReference type="PANTHER" id="PTHR21716:SF53">
    <property type="entry name" value="PERMEASE PERM-RELATED"/>
    <property type="match status" value="1"/>
</dbReference>
<comment type="caution">
    <text evidence="9">The sequence shown here is derived from an EMBL/GenBank/DDBJ whole genome shotgun (WGS) entry which is preliminary data.</text>
</comment>
<evidence type="ECO:0000256" key="7">
    <source>
        <dbReference type="ARBA" id="ARBA00023136"/>
    </source>
</evidence>
<evidence type="ECO:0000256" key="2">
    <source>
        <dbReference type="ARBA" id="ARBA00009773"/>
    </source>
</evidence>
<evidence type="ECO:0000256" key="8">
    <source>
        <dbReference type="SAM" id="Phobius"/>
    </source>
</evidence>
<gene>
    <name evidence="9" type="ORF">ACFOUO_10000</name>
</gene>
<comment type="similarity">
    <text evidence="2">Belongs to the autoinducer-2 exporter (AI-2E) (TC 2.A.86) family.</text>
</comment>
<evidence type="ECO:0000256" key="5">
    <source>
        <dbReference type="ARBA" id="ARBA00022692"/>
    </source>
</evidence>
<dbReference type="Pfam" id="PF01594">
    <property type="entry name" value="AI-2E_transport"/>
    <property type="match status" value="1"/>
</dbReference>
<reference evidence="10" key="1">
    <citation type="journal article" date="2019" name="Int. J. Syst. Evol. Microbiol.">
        <title>The Global Catalogue of Microorganisms (GCM) 10K type strain sequencing project: providing services to taxonomists for standard genome sequencing and annotation.</title>
        <authorList>
            <consortium name="The Broad Institute Genomics Platform"/>
            <consortium name="The Broad Institute Genome Sequencing Center for Infectious Disease"/>
            <person name="Wu L."/>
            <person name="Ma J."/>
        </authorList>
    </citation>
    <scope>NUCLEOTIDE SEQUENCE [LARGE SCALE GENOMIC DNA]</scope>
    <source>
        <strain evidence="10">IBRC-M 10813</strain>
    </source>
</reference>
<evidence type="ECO:0000256" key="6">
    <source>
        <dbReference type="ARBA" id="ARBA00022989"/>
    </source>
</evidence>
<keyword evidence="3" id="KW-0813">Transport</keyword>
<dbReference type="EMBL" id="JBHSAP010000009">
    <property type="protein sequence ID" value="MFC4077146.1"/>
    <property type="molecule type" value="Genomic_DNA"/>
</dbReference>
<feature type="transmembrane region" description="Helical" evidence="8">
    <location>
        <begin position="222"/>
        <end position="239"/>
    </location>
</feature>
<feature type="transmembrane region" description="Helical" evidence="8">
    <location>
        <begin position="245"/>
        <end position="264"/>
    </location>
</feature>
<protein>
    <submittedName>
        <fullName evidence="9">AI-2E family transporter</fullName>
    </submittedName>
</protein>
<dbReference type="PANTHER" id="PTHR21716">
    <property type="entry name" value="TRANSMEMBRANE PROTEIN"/>
    <property type="match status" value="1"/>
</dbReference>
<feature type="transmembrane region" description="Helical" evidence="8">
    <location>
        <begin position="156"/>
        <end position="181"/>
    </location>
</feature>